<dbReference type="HOGENOM" id="CLU_075808_3_2_11"/>
<feature type="compositionally biased region" description="Acidic residues" evidence="1">
    <location>
        <begin position="30"/>
        <end position="48"/>
    </location>
</feature>
<keyword evidence="5" id="KW-1185">Reference proteome</keyword>
<protein>
    <recommendedName>
        <fullName evidence="3">DUF306 domain-containing protein</fullName>
    </recommendedName>
</protein>
<reference evidence="4 5" key="1">
    <citation type="journal article" date="2009" name="Stand. Genomic Sci.">
        <title>Complete genome sequence of Beutenbergia cavernae type strain (HKI 0122).</title>
        <authorList>
            <person name="Land M."/>
            <person name="Pukall R."/>
            <person name="Abt B."/>
            <person name="Goker M."/>
            <person name="Rohde M."/>
            <person name="Glavina Del Rio T."/>
            <person name="Tice H."/>
            <person name="Copeland A."/>
            <person name="Cheng J.F."/>
            <person name="Lucas S."/>
            <person name="Chen F."/>
            <person name="Nolan M."/>
            <person name="Bruce D."/>
            <person name="Goodwin L."/>
            <person name="Pitluck S."/>
            <person name="Ivanova N."/>
            <person name="Mavromatis K."/>
            <person name="Ovchinnikova G."/>
            <person name="Pati A."/>
            <person name="Chen A."/>
            <person name="Palaniappan K."/>
            <person name="Hauser L."/>
            <person name="Chang Y.J."/>
            <person name="Jefferies C.C."/>
            <person name="Saunders E."/>
            <person name="Brettin T."/>
            <person name="Detter J.C."/>
            <person name="Han C."/>
            <person name="Chain P."/>
            <person name="Bristow J."/>
            <person name="Eisen J.A."/>
            <person name="Markowitz V."/>
            <person name="Hugenholtz P."/>
            <person name="Kyrpides N.C."/>
            <person name="Klenk H.P."/>
            <person name="Lapidus A."/>
        </authorList>
    </citation>
    <scope>NUCLEOTIDE SEQUENCE [LARGE SCALE GENOMIC DNA]</scope>
    <source>
        <strain evidence="5">ATCC BAA-8 / DSM 12333 / NBRC 16432</strain>
    </source>
</reference>
<keyword evidence="2" id="KW-0732">Signal</keyword>
<dbReference type="InterPro" id="IPR038670">
    <property type="entry name" value="HslJ-like_sf"/>
</dbReference>
<dbReference type="eggNOG" id="COG3187">
    <property type="taxonomic scope" value="Bacteria"/>
</dbReference>
<dbReference type="Proteomes" id="UP000007962">
    <property type="component" value="Chromosome"/>
</dbReference>
<dbReference type="InterPro" id="IPR005184">
    <property type="entry name" value="DUF306_Meta_HslJ"/>
</dbReference>
<dbReference type="STRING" id="471853.Bcav_3435"/>
<dbReference type="PANTHER" id="PTHR35535:SF2">
    <property type="entry name" value="DUF306 DOMAIN-CONTAINING PROTEIN"/>
    <property type="match status" value="1"/>
</dbReference>
<dbReference type="Pfam" id="PF03724">
    <property type="entry name" value="META"/>
    <property type="match status" value="1"/>
</dbReference>
<dbReference type="PANTHER" id="PTHR35535">
    <property type="entry name" value="HEAT SHOCK PROTEIN HSLJ"/>
    <property type="match status" value="1"/>
</dbReference>
<dbReference type="Gene3D" id="2.40.128.270">
    <property type="match status" value="1"/>
</dbReference>
<evidence type="ECO:0000259" key="3">
    <source>
        <dbReference type="Pfam" id="PF03724"/>
    </source>
</evidence>
<proteinExistence type="predicted"/>
<feature type="region of interest" description="Disordered" evidence="1">
    <location>
        <begin position="23"/>
        <end position="50"/>
    </location>
</feature>
<evidence type="ECO:0000313" key="4">
    <source>
        <dbReference type="EMBL" id="ACQ81677.1"/>
    </source>
</evidence>
<dbReference type="AlphaFoldDB" id="C5C252"/>
<evidence type="ECO:0000256" key="1">
    <source>
        <dbReference type="SAM" id="MobiDB-lite"/>
    </source>
</evidence>
<dbReference type="RefSeq" id="WP_015883914.1">
    <property type="nucleotide sequence ID" value="NC_012669.1"/>
</dbReference>
<sequence length="164" mass="16406">MRRRLSAVCAAALAGGALLAACASPTDSGDTGEPDEGTTSDAPSDEPLDLTGTWEFVSGSGAEGEITPIDGTPVVLGVDGDGVVSGHGGCNGYGGSVEVEENSVDFGELISTMMFCEGTSDVEGPFLEALDEVDSGSRDGDELLLTGDGVELRFTLTGAAPSPS</sequence>
<feature type="chain" id="PRO_5039646156" description="DUF306 domain-containing protein" evidence="2">
    <location>
        <begin position="21"/>
        <end position="164"/>
    </location>
</feature>
<dbReference type="KEGG" id="bcv:Bcav_3435"/>
<gene>
    <name evidence="4" type="ordered locus">Bcav_3435</name>
</gene>
<accession>C5C252</accession>
<feature type="domain" description="DUF306" evidence="3">
    <location>
        <begin position="50"/>
        <end position="149"/>
    </location>
</feature>
<organism evidence="4 5">
    <name type="scientific">Beutenbergia cavernae (strain ATCC BAA-8 / DSM 12333 / CCUG 43141 / JCM 11478 / NBRC 16432 / NCIMB 13614 / HKI 0122)</name>
    <dbReference type="NCBI Taxonomy" id="471853"/>
    <lineage>
        <taxon>Bacteria</taxon>
        <taxon>Bacillati</taxon>
        <taxon>Actinomycetota</taxon>
        <taxon>Actinomycetes</taxon>
        <taxon>Micrococcales</taxon>
        <taxon>Beutenbergiaceae</taxon>
        <taxon>Beutenbergia</taxon>
    </lineage>
</organism>
<evidence type="ECO:0000256" key="2">
    <source>
        <dbReference type="SAM" id="SignalP"/>
    </source>
</evidence>
<name>C5C252_BEUC1</name>
<dbReference type="InterPro" id="IPR053147">
    <property type="entry name" value="Hsp_HslJ-like"/>
</dbReference>
<dbReference type="PROSITE" id="PS51257">
    <property type="entry name" value="PROKAR_LIPOPROTEIN"/>
    <property type="match status" value="1"/>
</dbReference>
<evidence type="ECO:0000313" key="5">
    <source>
        <dbReference type="Proteomes" id="UP000007962"/>
    </source>
</evidence>
<dbReference type="EMBL" id="CP001618">
    <property type="protein sequence ID" value="ACQ81677.1"/>
    <property type="molecule type" value="Genomic_DNA"/>
</dbReference>
<feature type="signal peptide" evidence="2">
    <location>
        <begin position="1"/>
        <end position="20"/>
    </location>
</feature>